<evidence type="ECO:0000256" key="9">
    <source>
        <dbReference type="RuleBase" id="RU364070"/>
    </source>
</evidence>
<evidence type="ECO:0000256" key="6">
    <source>
        <dbReference type="ARBA" id="ARBA00022692"/>
    </source>
</evidence>
<evidence type="ECO:0000256" key="7">
    <source>
        <dbReference type="ARBA" id="ARBA00022989"/>
    </source>
</evidence>
<comment type="subcellular location">
    <subcellularLocation>
        <location evidence="1 9">Cell inner membrane</location>
        <topology evidence="1 9">Multi-pass membrane protein</topology>
    </subcellularLocation>
</comment>
<dbReference type="Proteomes" id="UP001629392">
    <property type="component" value="Unassembled WGS sequence"/>
</dbReference>
<dbReference type="Gene3D" id="3.30.70.1320">
    <property type="entry name" value="Multidrug efflux transporter AcrB pore domain like"/>
    <property type="match status" value="1"/>
</dbReference>
<evidence type="ECO:0000256" key="8">
    <source>
        <dbReference type="ARBA" id="ARBA00023136"/>
    </source>
</evidence>
<dbReference type="InterPro" id="IPR027463">
    <property type="entry name" value="AcrB_DN_DC_subdom"/>
</dbReference>
<feature type="transmembrane region" description="Helical" evidence="9">
    <location>
        <begin position="874"/>
        <end position="891"/>
    </location>
</feature>
<evidence type="ECO:0000256" key="3">
    <source>
        <dbReference type="ARBA" id="ARBA00022448"/>
    </source>
</evidence>
<dbReference type="Gene3D" id="3.30.2090.10">
    <property type="entry name" value="Multidrug efflux transporter AcrB TolC docking domain, DN and DC subdomains"/>
    <property type="match status" value="2"/>
</dbReference>
<dbReference type="RefSeq" id="WP_408140500.1">
    <property type="nucleotide sequence ID" value="NZ_JAQQCJ010000004.1"/>
</dbReference>
<keyword evidence="12" id="KW-1185">Reference proteome</keyword>
<protein>
    <recommendedName>
        <fullName evidence="9">Efflux pump membrane transporter</fullName>
    </recommendedName>
</protein>
<reference evidence="11 12" key="1">
    <citation type="journal article" date="2024" name="Chem. Sci.">
        <title>Discovery of megapolipeptins by genome mining of a Burkholderiales bacteria collection.</title>
        <authorList>
            <person name="Paulo B.S."/>
            <person name="Recchia M.J.J."/>
            <person name="Lee S."/>
            <person name="Fergusson C.H."/>
            <person name="Romanowski S.B."/>
            <person name="Hernandez A."/>
            <person name="Krull N."/>
            <person name="Liu D.Y."/>
            <person name="Cavanagh H."/>
            <person name="Bos A."/>
            <person name="Gray C.A."/>
            <person name="Murphy B.T."/>
            <person name="Linington R.G."/>
            <person name="Eustaquio A.S."/>
        </authorList>
    </citation>
    <scope>NUCLEOTIDE SEQUENCE [LARGE SCALE GENOMIC DNA]</scope>
    <source>
        <strain evidence="11 12">RL17-350-BIC-E</strain>
    </source>
</reference>
<dbReference type="PRINTS" id="PR00702">
    <property type="entry name" value="ACRIFLAVINRP"/>
</dbReference>
<dbReference type="SUPFAM" id="SSF82866">
    <property type="entry name" value="Multidrug efflux transporter AcrB transmembrane domain"/>
    <property type="match status" value="2"/>
</dbReference>
<keyword evidence="3 9" id="KW-0813">Transport</keyword>
<comment type="caution">
    <text evidence="9">Lacks conserved residue(s) required for the propagation of feature annotation.</text>
</comment>
<name>A0ABW9E897_9BURK</name>
<evidence type="ECO:0000313" key="11">
    <source>
        <dbReference type="EMBL" id="MFM0715769.1"/>
    </source>
</evidence>
<dbReference type="InterPro" id="IPR001036">
    <property type="entry name" value="Acrflvin-R"/>
</dbReference>
<dbReference type="SUPFAM" id="SSF82714">
    <property type="entry name" value="Multidrug efflux transporter AcrB TolC docking domain, DN and DC subdomains"/>
    <property type="match status" value="2"/>
</dbReference>
<dbReference type="Gene3D" id="3.30.70.1440">
    <property type="entry name" value="Multidrug efflux transporter AcrB pore domain"/>
    <property type="match status" value="1"/>
</dbReference>
<feature type="transmembrane region" description="Helical" evidence="9">
    <location>
        <begin position="470"/>
        <end position="497"/>
    </location>
</feature>
<comment type="similarity">
    <text evidence="2 9">Belongs to the resistance-nodulation-cell division (RND) (TC 2.A.6) family.</text>
</comment>
<dbReference type="Gene3D" id="1.20.1640.10">
    <property type="entry name" value="Multidrug efflux transporter AcrB transmembrane domain"/>
    <property type="match status" value="2"/>
</dbReference>
<dbReference type="Gene3D" id="3.30.70.1430">
    <property type="entry name" value="Multidrug efflux transporter AcrB pore domain"/>
    <property type="match status" value="2"/>
</dbReference>
<dbReference type="PANTHER" id="PTHR32063:SF13">
    <property type="entry name" value="MULTIDRUG EFFLUX PUMP SUBUNIT ACRB-RELATED"/>
    <property type="match status" value="1"/>
</dbReference>
<gene>
    <name evidence="11" type="ORF">PQQ73_05460</name>
</gene>
<feature type="transmembrane region" description="Helical" evidence="9">
    <location>
        <begin position="924"/>
        <end position="948"/>
    </location>
</feature>
<keyword evidence="5 9" id="KW-0997">Cell inner membrane</keyword>
<dbReference type="PANTHER" id="PTHR32063">
    <property type="match status" value="1"/>
</dbReference>
<feature type="transmembrane region" description="Helical" evidence="9">
    <location>
        <begin position="340"/>
        <end position="359"/>
    </location>
</feature>
<evidence type="ECO:0000256" key="5">
    <source>
        <dbReference type="ARBA" id="ARBA00022519"/>
    </source>
</evidence>
<feature type="transmembrane region" description="Helical" evidence="9">
    <location>
        <begin position="437"/>
        <end position="458"/>
    </location>
</feature>
<proteinExistence type="inferred from homology"/>
<feature type="transmembrane region" description="Helical" evidence="9">
    <location>
        <begin position="1002"/>
        <end position="1028"/>
    </location>
</feature>
<dbReference type="NCBIfam" id="NF000282">
    <property type="entry name" value="RND_permease_1"/>
    <property type="match status" value="1"/>
</dbReference>
<keyword evidence="6 9" id="KW-0812">Transmembrane</keyword>
<feature type="compositionally biased region" description="Basic and acidic residues" evidence="10">
    <location>
        <begin position="1039"/>
        <end position="1053"/>
    </location>
</feature>
<feature type="region of interest" description="Disordered" evidence="10">
    <location>
        <begin position="1039"/>
        <end position="1073"/>
    </location>
</feature>
<dbReference type="Pfam" id="PF00873">
    <property type="entry name" value="ACR_tran"/>
    <property type="match status" value="1"/>
</dbReference>
<dbReference type="InterPro" id="IPR004764">
    <property type="entry name" value="MdtF-like"/>
</dbReference>
<accession>A0ABW9E897</accession>
<feature type="transmembrane region" description="Helical" evidence="9">
    <location>
        <begin position="969"/>
        <end position="990"/>
    </location>
</feature>
<feature type="transmembrane region" description="Helical" evidence="9">
    <location>
        <begin position="396"/>
        <end position="416"/>
    </location>
</feature>
<sequence length="1073" mass="114976">MAKFFIDRPIFAWVIAIILMLAGIASVFTLPIAQYPTIAPPAVQISATYPGASAKTVENTVTQVIEQQMSGLDHLLYLASTSDDSGTATITLTFAAGTNPDIAQVQVQNKLQLATPLLPQAVQQLGTKVTKSSSSFLLVMAFVSEDGSMSKYDLANYVASNIQDPVSRIDGVGTVTLFGSQYAMRVWLDANKLNNFGLTPVDVETALQAQNVQVAGGSLGGTPSVPGQVLQATITQATLLNTPEQFGNILLKVNTDGSQVRLRDVARIELGGENYNFDTKYNGQPTAGFGIQLATGANALATAKAVRAKVAELSKYFPHGLVVQYPYDTTPFVRLSIEEVVKTLLEGIVLVFLVMYLFLQNLRATLIPTIAVPVVLLGTFAVMGLVGFSINTLSMFGLVLAIGLLVDDAIVVVENVERVMQEEGLSPREATRKAMDQITGALVGVALVLSAVFVPVAFSGGSVGAIYRQFSLTIVAAMVLSVLVALILTPALCATILKPIPQGHHEKTTGFFGWFNRTFNRSRDKYHSGVHHVIKRSGRWLIIYMVVIFAVGLLFVRLPKSFLPDEDQGTMFVLVQTPSGSTQETTARALKDVSDYLLTDEKSIVESTFTVNGFSFAGRGQNAGLVFVRMRDYAQRQHADQKVQALVGRLYMHFASYKTAVVFPVNPPSIPELGTAAGFDFQLQDRAGIGHAKLMEARNMLLGLAAKDPTLAQVRPNGLNDTPQFKVNIDREKAQALGVSVSDIDQTFSIAWASAYVNNFLDTDGRIKKVYLQGEAPFRMKPEDVSAWFVRNSAGAMVPFSAFASTEWAFGSPKLERYNGISSVEIQGAAAPGKSTGQAMTAMEALVAKLPAGVGYEWTGLSLQERQSGSQAPILYGISILVVFLCLAALYESWSIPFSVIMVVPLGVIGALLAATLRGLENDVFFQVGLLTTVGLSAKNAILIVEFARELQQGQGMGPIEAALEAARLRLRPILMTSLAFILGVMPLAISNGAGSASQHAIGTGVIGGMLTATFLAIFMIPMFFVVIRAKFGGEKEDPDEALAHYEQHHPHDPQGGGAAGGSTDEGSGKDGH</sequence>
<evidence type="ECO:0000256" key="10">
    <source>
        <dbReference type="SAM" id="MobiDB-lite"/>
    </source>
</evidence>
<comment type="caution">
    <text evidence="11">The sequence shown here is derived from an EMBL/GenBank/DDBJ whole genome shotgun (WGS) entry which is preliminary data.</text>
</comment>
<evidence type="ECO:0000256" key="4">
    <source>
        <dbReference type="ARBA" id="ARBA00022475"/>
    </source>
</evidence>
<dbReference type="EMBL" id="JAQQCL010000003">
    <property type="protein sequence ID" value="MFM0715769.1"/>
    <property type="molecule type" value="Genomic_DNA"/>
</dbReference>
<dbReference type="SUPFAM" id="SSF82693">
    <property type="entry name" value="Multidrug efflux transporter AcrB pore domain, PN1, PN2, PC1 and PC2 subdomains"/>
    <property type="match status" value="4"/>
</dbReference>
<feature type="transmembrane region" description="Helical" evidence="9">
    <location>
        <begin position="541"/>
        <end position="558"/>
    </location>
</feature>
<keyword evidence="8 9" id="KW-0472">Membrane</keyword>
<keyword evidence="4" id="KW-1003">Cell membrane</keyword>
<evidence type="ECO:0000256" key="2">
    <source>
        <dbReference type="ARBA" id="ARBA00010942"/>
    </source>
</evidence>
<keyword evidence="7 9" id="KW-1133">Transmembrane helix</keyword>
<feature type="transmembrane region" description="Helical" evidence="9">
    <location>
        <begin position="366"/>
        <end position="390"/>
    </location>
</feature>
<organism evidence="11 12">
    <name type="scientific">Paraburkholderia strydomiana</name>
    <dbReference type="NCBI Taxonomy" id="1245417"/>
    <lineage>
        <taxon>Bacteria</taxon>
        <taxon>Pseudomonadati</taxon>
        <taxon>Pseudomonadota</taxon>
        <taxon>Betaproteobacteria</taxon>
        <taxon>Burkholderiales</taxon>
        <taxon>Burkholderiaceae</taxon>
        <taxon>Paraburkholderia</taxon>
    </lineage>
</organism>
<dbReference type="NCBIfam" id="TIGR00915">
    <property type="entry name" value="2A0602"/>
    <property type="match status" value="1"/>
</dbReference>
<evidence type="ECO:0000256" key="1">
    <source>
        <dbReference type="ARBA" id="ARBA00004429"/>
    </source>
</evidence>
<evidence type="ECO:0000313" key="12">
    <source>
        <dbReference type="Proteomes" id="UP001629392"/>
    </source>
</evidence>
<feature type="transmembrane region" description="Helical" evidence="9">
    <location>
        <begin position="898"/>
        <end position="918"/>
    </location>
</feature>